<protein>
    <submittedName>
        <fullName evidence="2">NACHT, LRR and PYD domains-containing protein 1</fullName>
    </submittedName>
</protein>
<dbReference type="Pfam" id="PF13516">
    <property type="entry name" value="LRR_6"/>
    <property type="match status" value="1"/>
</dbReference>
<proteinExistence type="predicted"/>
<dbReference type="PROSITE" id="PS51450">
    <property type="entry name" value="LRR"/>
    <property type="match status" value="1"/>
</dbReference>
<dbReference type="PANTHER" id="PTHR24111">
    <property type="entry name" value="LEUCINE-RICH REPEAT-CONTAINING PROTEIN 34"/>
    <property type="match status" value="1"/>
</dbReference>
<keyword evidence="1" id="KW-0677">Repeat</keyword>
<dbReference type="InterPro" id="IPR001611">
    <property type="entry name" value="Leu-rich_rpt"/>
</dbReference>
<comment type="caution">
    <text evidence="2">The sequence shown here is derived from an EMBL/GenBank/DDBJ whole genome shotgun (WGS) entry which is preliminary data.</text>
</comment>
<accession>A0A2R5GMP0</accession>
<dbReference type="EMBL" id="BEYU01000109">
    <property type="protein sequence ID" value="GBG31895.1"/>
    <property type="molecule type" value="Genomic_DNA"/>
</dbReference>
<sequence>MPGAADEFVETYRAACNACGVTAYEEIVEAVQHHGKGLEEKGGEVEEGKGQCASARGLRLALHGNSLKLFSNRIQNTDLQALAAAVKETGILVEELDLRFNQLTGQCAQALVDLVMFGQLQKLVLASNELCAQAIGPLAEVILSGKSSLTHLDLSHNPIGSAGGKALAPCLSSPDCTLLSLHLGSTEQDTDSLVALACALGQNSSLEILNLDNARVFSRDDEITSHIAHVLSQHPTLQDVSLGQQQIRCAGAAILSEALFENDRLRKLRLPGNQISIAGAESLAKLLLSPKCTIELLDLEANPVAKGTEALSDALAYTRTLRVLRLAHCSIVDSSLARLAKRLASNASITELTLWGNHFGPTSSTLFYELYHGRFKHCGVSIDIVPHVASMLPDATEKQKANSQVQIAQRS</sequence>
<name>A0A2R5GMP0_9STRA</name>
<dbReference type="InterPro" id="IPR052201">
    <property type="entry name" value="LRR-containing_regulator"/>
</dbReference>
<dbReference type="AlphaFoldDB" id="A0A2R5GMP0"/>
<evidence type="ECO:0000256" key="1">
    <source>
        <dbReference type="ARBA" id="ARBA00022737"/>
    </source>
</evidence>
<keyword evidence="3" id="KW-1185">Reference proteome</keyword>
<dbReference type="Gene3D" id="3.80.10.10">
    <property type="entry name" value="Ribonuclease Inhibitor"/>
    <property type="match status" value="3"/>
</dbReference>
<dbReference type="SMART" id="SM00368">
    <property type="entry name" value="LRR_RI"/>
    <property type="match status" value="6"/>
</dbReference>
<evidence type="ECO:0000313" key="2">
    <source>
        <dbReference type="EMBL" id="GBG31895.1"/>
    </source>
</evidence>
<dbReference type="Proteomes" id="UP000241890">
    <property type="component" value="Unassembled WGS sequence"/>
</dbReference>
<reference evidence="2 3" key="1">
    <citation type="submission" date="2017-12" db="EMBL/GenBank/DDBJ databases">
        <title>Sequencing, de novo assembly and annotation of complete genome of a new Thraustochytrid species, strain FCC1311.</title>
        <authorList>
            <person name="Sedici K."/>
            <person name="Godart F."/>
            <person name="Aiese Cigliano R."/>
            <person name="Sanseverino W."/>
            <person name="Barakat M."/>
            <person name="Ortet P."/>
            <person name="Marechal E."/>
            <person name="Cagnac O."/>
            <person name="Amato A."/>
        </authorList>
    </citation>
    <scope>NUCLEOTIDE SEQUENCE [LARGE SCALE GENOMIC DNA]</scope>
</reference>
<gene>
    <name evidence="2" type="ORF">FCC1311_081202</name>
</gene>
<dbReference type="InParanoid" id="A0A2R5GMP0"/>
<dbReference type="OrthoDB" id="6500038at2759"/>
<dbReference type="PANTHER" id="PTHR24111:SF0">
    <property type="entry name" value="LEUCINE-RICH REPEAT-CONTAINING PROTEIN"/>
    <property type="match status" value="1"/>
</dbReference>
<organism evidence="2 3">
    <name type="scientific">Hondaea fermentalgiana</name>
    <dbReference type="NCBI Taxonomy" id="2315210"/>
    <lineage>
        <taxon>Eukaryota</taxon>
        <taxon>Sar</taxon>
        <taxon>Stramenopiles</taxon>
        <taxon>Bigyra</taxon>
        <taxon>Labyrinthulomycetes</taxon>
        <taxon>Thraustochytrida</taxon>
        <taxon>Thraustochytriidae</taxon>
        <taxon>Hondaea</taxon>
    </lineage>
</organism>
<dbReference type="InterPro" id="IPR032675">
    <property type="entry name" value="LRR_dom_sf"/>
</dbReference>
<dbReference type="SUPFAM" id="SSF52047">
    <property type="entry name" value="RNI-like"/>
    <property type="match status" value="1"/>
</dbReference>
<evidence type="ECO:0000313" key="3">
    <source>
        <dbReference type="Proteomes" id="UP000241890"/>
    </source>
</evidence>